<dbReference type="GO" id="GO:0003824">
    <property type="term" value="F:catalytic activity"/>
    <property type="evidence" value="ECO:0007669"/>
    <property type="project" value="InterPro"/>
</dbReference>
<gene>
    <name evidence="2" type="ORF">VE25_13315</name>
</gene>
<dbReference type="Gene3D" id="3.20.20.70">
    <property type="entry name" value="Aldolase class I"/>
    <property type="match status" value="1"/>
</dbReference>
<dbReference type="Proteomes" id="UP000033632">
    <property type="component" value="Unassembled WGS sequence"/>
</dbReference>
<dbReference type="STRING" id="443610.VE25_13315"/>
<protein>
    <recommendedName>
        <fullName evidence="1">TIM-barrel domain-containing protein</fullName>
    </recommendedName>
</protein>
<dbReference type="InterPro" id="IPR051353">
    <property type="entry name" value="Tobamovirus_resist_UPF0261"/>
</dbReference>
<accession>A0A0F5FR36</accession>
<sequence>MSRRSDILAALDAKRRDGRAIIGAGAGTGISAKFLHKGGADLIFIYNSGRFRMQGLSSWVGHLPFGDANAIVMEMGEREVMPVVPDANVIAGVCGFDPTRRMSHFLPKIVEAGFAGVINYPTVAVIDGRMRADLEAGGLGFDKEVEMIRLAHGLDLLTTAYVCTPDEARAMVDTGVDIVVAHMGLTVGGAIGAQHAMAMEEATEGVRAIAEASRAARADVFVVAHGGPIAGPEDARTLFGMVPVDGFVGASSMERLPIEEPLRANTHAFTQLRTWD</sequence>
<dbReference type="EMBL" id="JZEX01000119">
    <property type="protein sequence ID" value="KKB11293.1"/>
    <property type="molecule type" value="Genomic_DNA"/>
</dbReference>
<dbReference type="Pfam" id="PF09370">
    <property type="entry name" value="PEP_hydrolase"/>
    <property type="match status" value="1"/>
</dbReference>
<dbReference type="PANTHER" id="PTHR31862:SF1">
    <property type="entry name" value="UPF0261 DOMAIN PROTEIN (AFU_ORTHOLOGUE AFUA_1G10120)"/>
    <property type="match status" value="1"/>
</dbReference>
<evidence type="ECO:0000259" key="1">
    <source>
        <dbReference type="Pfam" id="PF09370"/>
    </source>
</evidence>
<reference evidence="2 3" key="1">
    <citation type="submission" date="2015-03" db="EMBL/GenBank/DDBJ databases">
        <authorList>
            <person name="Hassan Y.I."/>
            <person name="Lepp D."/>
            <person name="Li X.-Z."/>
            <person name="Zhou T."/>
        </authorList>
    </citation>
    <scope>NUCLEOTIDE SEQUENCE [LARGE SCALE GENOMIC DNA]</scope>
    <source>
        <strain evidence="2 3">BD-c194</strain>
    </source>
</reference>
<dbReference type="InterPro" id="IPR009215">
    <property type="entry name" value="TIM-br_IGPS-like"/>
</dbReference>
<dbReference type="RefSeq" id="WP_046109118.1">
    <property type="nucleotide sequence ID" value="NZ_JZEX01000119.1"/>
</dbReference>
<name>A0A0F5FR36_9HYPH</name>
<dbReference type="InterPro" id="IPR013785">
    <property type="entry name" value="Aldolase_TIM"/>
</dbReference>
<dbReference type="Gene3D" id="1.20.5.460">
    <property type="entry name" value="Single helix bin"/>
    <property type="match status" value="1"/>
</dbReference>
<proteinExistence type="predicted"/>
<dbReference type="AlphaFoldDB" id="A0A0F5FR36"/>
<keyword evidence="3" id="KW-1185">Reference proteome</keyword>
<evidence type="ECO:0000313" key="3">
    <source>
        <dbReference type="Proteomes" id="UP000033632"/>
    </source>
</evidence>
<dbReference type="PATRIC" id="fig|443610.3.peg.904"/>
<organism evidence="2 3">
    <name type="scientific">Devosia geojensis</name>
    <dbReference type="NCBI Taxonomy" id="443610"/>
    <lineage>
        <taxon>Bacteria</taxon>
        <taxon>Pseudomonadati</taxon>
        <taxon>Pseudomonadota</taxon>
        <taxon>Alphaproteobacteria</taxon>
        <taxon>Hyphomicrobiales</taxon>
        <taxon>Devosiaceae</taxon>
        <taxon>Devosia</taxon>
    </lineage>
</organism>
<dbReference type="OrthoDB" id="9805644at2"/>
<comment type="caution">
    <text evidence="2">The sequence shown here is derived from an EMBL/GenBank/DDBJ whole genome shotgun (WGS) entry which is preliminary data.</text>
</comment>
<dbReference type="SUPFAM" id="SSF51621">
    <property type="entry name" value="Phosphoenolpyruvate/pyruvate domain"/>
    <property type="match status" value="1"/>
</dbReference>
<dbReference type="PANTHER" id="PTHR31862">
    <property type="entry name" value="UPF0261 DOMAIN PROTEIN (AFU_ORTHOLOGUE AFUA_1G10120)"/>
    <property type="match status" value="1"/>
</dbReference>
<evidence type="ECO:0000313" key="2">
    <source>
        <dbReference type="EMBL" id="KKB11293.1"/>
    </source>
</evidence>
<dbReference type="PIRSF" id="PIRSF034452">
    <property type="entry name" value="TIM-br_sig_trnsd"/>
    <property type="match status" value="1"/>
</dbReference>
<feature type="domain" description="TIM-barrel" evidence="1">
    <location>
        <begin position="7"/>
        <end position="271"/>
    </location>
</feature>
<dbReference type="InterPro" id="IPR015813">
    <property type="entry name" value="Pyrv/PenolPyrv_kinase-like_dom"/>
</dbReference>